<gene>
    <name evidence="2" type="ORF">FHR94_000951</name>
</gene>
<comment type="caution">
    <text evidence="2">The sequence shown here is derived from an EMBL/GenBank/DDBJ whole genome shotgun (WGS) entry which is preliminary data.</text>
</comment>
<dbReference type="PANTHER" id="PTHR38690:SF1">
    <property type="entry name" value="PROTEASE"/>
    <property type="match status" value="1"/>
</dbReference>
<dbReference type="InterPro" id="IPR011836">
    <property type="entry name" value="YhdP"/>
</dbReference>
<organism evidence="2 3">
    <name type="scientific">Halomonas cerina</name>
    <dbReference type="NCBI Taxonomy" id="447424"/>
    <lineage>
        <taxon>Bacteria</taxon>
        <taxon>Pseudomonadati</taxon>
        <taxon>Pseudomonadota</taxon>
        <taxon>Gammaproteobacteria</taxon>
        <taxon>Oceanospirillales</taxon>
        <taxon>Halomonadaceae</taxon>
        <taxon>Halomonas</taxon>
    </lineage>
</organism>
<dbReference type="PANTHER" id="PTHR38690">
    <property type="entry name" value="PROTEASE-RELATED"/>
    <property type="match status" value="1"/>
</dbReference>
<evidence type="ECO:0000259" key="1">
    <source>
        <dbReference type="Pfam" id="PF13116"/>
    </source>
</evidence>
<evidence type="ECO:0000313" key="3">
    <source>
        <dbReference type="Proteomes" id="UP000547614"/>
    </source>
</evidence>
<evidence type="ECO:0000313" key="2">
    <source>
        <dbReference type="EMBL" id="MBB3189727.1"/>
    </source>
</evidence>
<name>A0A839VAJ5_9GAMM</name>
<dbReference type="Proteomes" id="UP000547614">
    <property type="component" value="Unassembled WGS sequence"/>
</dbReference>
<keyword evidence="3" id="KW-1185">Reference proteome</keyword>
<feature type="domain" description="YhdP central" evidence="1">
    <location>
        <begin position="3"/>
        <end position="1283"/>
    </location>
</feature>
<protein>
    <submittedName>
        <fullName evidence="2">Uncharacterized protein (TIGR02099 family)</fullName>
    </submittedName>
</protein>
<dbReference type="RefSeq" id="WP_183324487.1">
    <property type="nucleotide sequence ID" value="NZ_JACHXP010000004.1"/>
</dbReference>
<accession>A0A839VAJ5</accession>
<sequence>MPPIRLVIRWSLTLIALLMAVLALLTLVLRLLLGQADAVTGRLESLLSSRLEAVVTLERLDGGLTGFDPRLELADLDLRSREGLGHFPLLEVERARLRLDTLDSLRLGMPRLSQARLEGVTLHLYQDQEGRWRWPAPAEVPEALTPEGRFDLQRLDFWVGVLLRQRAWVEDLRVVLHGQRQETILQAPRLLMTGDARRAHLEGEVRVAGQRDQAMRVVMELVPGPGGLQDFSAALQADMQLKSLLSVVELLGVGDRLALQAASGQARLWGRWQRGALADARLDLEVPLLSLQRQDVPPGPEPSSIVLRELSVRGQWLRQEEGWEAWLEGDAESADWAAPVRAEGSSGLAVPRYWHATGAGEDWWLTTSGFELGALAAWQGRLPLPEGLARTVATLAPRGRVTGLALGRREGEWLARASATDVEVSPWQQAPGGGPLDIWVESRNLTGHVEFAGGDGTQLYFPQLFQAPMRLTRASGQVDWAYDGPHSFVSGRGLEAVWQGAGVTGGFGLSVGGQGRGGFGLSLDFHDVDAVSRPLTDWLPMPLLRQKVNAELGDWLAAEVAGRVSQGTLRLHVPIRPRASEDEKIDPTLELDLEVVDGRLPFAPDWPALTQVTGRLAVEDETLSADIDHAVSLGVRARQGEVRLAEGRVAVTADLAAGVPALRDYLAAMPVEGMAAVQSLQGEGEATAELSLTLPLASPEALALDIEGRLDRAQLRHAPSGLEVTALSGPLAWHQAAGQGALSGELAGRLLGGPVRATLETDAGEIALSGTATAEALLTRAGIPRGDDVVQGRLPWQGHVAIGGEAPSLHLESTLEGLSIALPAPLGKAAEAILPLRLDLVLEQEMRLRGRLGSRLGLRWRERGGGQGQVWIGREAPLAWPEGAGWSVLAYLPRLAPRDWAVDLAPLAEGGAAQAGGAVSLSRVRLETDCLSVESRCLGSLSAQGRPDAGGWRLDLGGSLLDGHVDYRPGLSVPLDIALERLTLDGLVPSAEGTRQGGGRLFDELAIPPEPVPFPAWVDGLPVGRLRIADLTWQGQRFGPLNVGWQAGSERLRLQPLGLTLGEISAHGDLVWEATGSSASLTRARLDLDGGDAGTALAALGQPVVLRSAETRVQSQLAWPGAPWQFALERSRGSLAVRLRDGRFVHLESPSARLVGLLNVDYLLRRLRLDFSDVTGQGTAFDRVSGDATLYGGVLETRGPVMIEGPATRFTLDGSVALARRELDMRLGVTVPVSRNLPLAAVIAGAPVVGGALYLADKLFGDAIDRVTRIHYRVRGPWTSPQISLESAE</sequence>
<proteinExistence type="predicted"/>
<dbReference type="Pfam" id="PF13116">
    <property type="entry name" value="YhdP"/>
    <property type="match status" value="1"/>
</dbReference>
<reference evidence="2 3" key="1">
    <citation type="submission" date="2020-08" db="EMBL/GenBank/DDBJ databases">
        <title>Genomic Encyclopedia of Type Strains, Phase III (KMG-III): the genomes of soil and plant-associated and newly described type strains.</title>
        <authorList>
            <person name="Whitman W."/>
        </authorList>
    </citation>
    <scope>NUCLEOTIDE SEQUENCE [LARGE SCALE GENOMIC DNA]</scope>
    <source>
        <strain evidence="2 3">CECT 7282</strain>
    </source>
</reference>
<dbReference type="InterPro" id="IPR025263">
    <property type="entry name" value="YhdP_central"/>
</dbReference>
<dbReference type="EMBL" id="JACHXP010000004">
    <property type="protein sequence ID" value="MBB3189727.1"/>
    <property type="molecule type" value="Genomic_DNA"/>
</dbReference>